<comment type="caution">
    <text evidence="7">The sequence shown here is derived from an EMBL/GenBank/DDBJ whole genome shotgun (WGS) entry which is preliminary data.</text>
</comment>
<dbReference type="RefSeq" id="XP_064770160.1">
    <property type="nucleotide sequence ID" value="XM_064911311.1"/>
</dbReference>
<dbReference type="InterPro" id="IPR004870">
    <property type="entry name" value="Nucleoporin_Nup155"/>
</dbReference>
<sequence length="1142" mass="126819">MTVSDAGRAQAQSNVPTTPIELAKGYVNTSLDIDSRYPDLDRIIQQSQLSEYFFSPPMTASTAYGNPNPGSDIGPWTPFTRTHISNIPDIIFEQYNKTESYTQMGLFPELQRAWITVDNKLFFWNYMSGEDFLSYEDLQHTILSVQLVKPTAGTFVESIKYLLLLATPLEFFILAVAPPSGGSDIQLFETGMSVPLKGLEVDKIRGSDKTGRIFVTNRGTADIWEITYSNTESWFRGKCSKVCHTKGGLSGFAPSVADVSKFVPTGVMNALFSSSKAESIVAIEIDDSRSLVYTLSSRSTIRAYHMSSPTDLTLVITYTYASLCSHLQMINAASPLLDPRSTAIVSIEPIRPIESTQIHLIATTSTGCRLYLRAARLYGFEFSSNQSAPPTNMQVIQVRFPPRESSAQAPSVSRALQNTRFSKIFSPGYYFAVKEGESGDSVFVSAPDTGRILLQSLTSNSAPQLVETSAWADIEGFVQEIALLSAPFQVAPKPEGFGNEVAAQYTLPPTQVAILTNTGVHIYTRRYMVQTFAMLGNHARMFLEMYGRSETCCTALSVACATTGPTGAVPLDAREIARKAYIEFGGKAHLRDDNYGVTMISLDSVRLSGRFEGLSMYMARIVRDIWKVPIIKQIKSRDGKSFSYATNVSVDKLNAHHAVLYDLYQFLEQNQSYIDGLSGPDRVLGALGSNNARIDELSLQAEHRGMHALMTLLRHMTEGLSFVSMIVEPRKLSEIMMNVSGESQQRIIKLSFEDLFTSDSGTELANELVRAMVNVSISSGSSVDSVIDVLRKRCGSFCSSDAVVLYKSLELLNKARVAAATDPDLKMHCLTESVHLLGMAAGTIVFEELQNAISIFLSLDYHPGAIQVALKAATEVDRGNQAVSYFADGKPASDPREAIFAKREKCYQLVFSILDDVDARVNNDVASLQRDQQLSPGGNTVVSAPETRYTQLQLETYGIAYDSRDELFHYFFYDWFMERGLSGRLLDIDTPYIEQYLQRNALLNLEIADLLWTFYCKKEEFLAASEVLYRLSRSDFDLPLSQRIEYLSRARGFCNCYGPPGQRQAMLRLGQRTQDELEVAYIQDDLLNAVKEDDRLKGDEQRRAALIDKLDGLVLDLTTLYNEFASPLAYQEICEAIVKAAS</sequence>
<dbReference type="Pfam" id="PF08801">
    <property type="entry name" value="Nucleoporin_N"/>
    <property type="match status" value="1"/>
</dbReference>
<dbReference type="Pfam" id="PF03177">
    <property type="entry name" value="Nucleoporin_C"/>
    <property type="match status" value="1"/>
</dbReference>
<evidence type="ECO:0000256" key="3">
    <source>
        <dbReference type="ARBA" id="ARBA00022448"/>
    </source>
</evidence>
<keyword evidence="4" id="KW-0539">Nucleus</keyword>
<proteinExistence type="inferred from homology"/>
<keyword evidence="8" id="KW-1185">Reference proteome</keyword>
<evidence type="ECO:0000259" key="5">
    <source>
        <dbReference type="Pfam" id="PF03177"/>
    </source>
</evidence>
<feature type="domain" description="Nucleoporin Nup133/Nup155-like C-terminal" evidence="5">
    <location>
        <begin position="608"/>
        <end position="1141"/>
    </location>
</feature>
<dbReference type="Gene3D" id="1.20.120.1050">
    <property type="match status" value="1"/>
</dbReference>
<dbReference type="PANTHER" id="PTHR10350:SF6">
    <property type="entry name" value="NUCLEAR PORE COMPLEX PROTEIN NUP155"/>
    <property type="match status" value="1"/>
</dbReference>
<dbReference type="GeneID" id="90036823"/>
<dbReference type="InterPro" id="IPR042537">
    <property type="entry name" value="Nucleoporin_Nup155_C_2"/>
</dbReference>
<gene>
    <name evidence="7" type="ORF">BZA70DRAFT_270552</name>
</gene>
<organism evidence="7 8">
    <name type="scientific">Myxozyma melibiosi</name>
    <dbReference type="NCBI Taxonomy" id="54550"/>
    <lineage>
        <taxon>Eukaryota</taxon>
        <taxon>Fungi</taxon>
        <taxon>Dikarya</taxon>
        <taxon>Ascomycota</taxon>
        <taxon>Saccharomycotina</taxon>
        <taxon>Lipomycetes</taxon>
        <taxon>Lipomycetales</taxon>
        <taxon>Lipomycetaceae</taxon>
        <taxon>Myxozyma</taxon>
    </lineage>
</organism>
<evidence type="ECO:0000256" key="1">
    <source>
        <dbReference type="ARBA" id="ARBA00004123"/>
    </source>
</evidence>
<name>A0ABR1FB95_9ASCO</name>
<dbReference type="InterPro" id="IPR014908">
    <property type="entry name" value="Nucleoporin_Nup133/Nup155_N"/>
</dbReference>
<evidence type="ECO:0000259" key="6">
    <source>
        <dbReference type="Pfam" id="PF08801"/>
    </source>
</evidence>
<evidence type="ECO:0000256" key="4">
    <source>
        <dbReference type="ARBA" id="ARBA00023242"/>
    </source>
</evidence>
<evidence type="ECO:0000313" key="7">
    <source>
        <dbReference type="EMBL" id="KAK7207127.1"/>
    </source>
</evidence>
<feature type="domain" description="Nucleoporin Nup133/Nup155-like N-terminal" evidence="6">
    <location>
        <begin position="80"/>
        <end position="522"/>
    </location>
</feature>
<dbReference type="Gene3D" id="1.25.40.440">
    <property type="entry name" value="Nucleoporin, helical domain, central subdomain"/>
    <property type="match status" value="1"/>
</dbReference>
<protein>
    <submittedName>
        <fullName evidence="7">Non-repetitive/WGA-negative nucleoporin C-terminal-domain-containing protein</fullName>
    </submittedName>
</protein>
<dbReference type="Gene3D" id="1.20.58.1780">
    <property type="match status" value="1"/>
</dbReference>
<reference evidence="7 8" key="1">
    <citation type="submission" date="2024-03" db="EMBL/GenBank/DDBJ databases">
        <title>Genome-scale model development and genomic sequencing of the oleaginous clade Lipomyces.</title>
        <authorList>
            <consortium name="Lawrence Berkeley National Laboratory"/>
            <person name="Czajka J.J."/>
            <person name="Han Y."/>
            <person name="Kim J."/>
            <person name="Mondo S.J."/>
            <person name="Hofstad B.A."/>
            <person name="Robles A."/>
            <person name="Haridas S."/>
            <person name="Riley R."/>
            <person name="LaButti K."/>
            <person name="Pangilinan J."/>
            <person name="Andreopoulos W."/>
            <person name="Lipzen A."/>
            <person name="Yan J."/>
            <person name="Wang M."/>
            <person name="Ng V."/>
            <person name="Grigoriev I.V."/>
            <person name="Spatafora J.W."/>
            <person name="Magnuson J.K."/>
            <person name="Baker S.E."/>
            <person name="Pomraning K.R."/>
        </authorList>
    </citation>
    <scope>NUCLEOTIDE SEQUENCE [LARGE SCALE GENOMIC DNA]</scope>
    <source>
        <strain evidence="7 8">Phaff 52-87</strain>
    </source>
</reference>
<evidence type="ECO:0000313" key="8">
    <source>
        <dbReference type="Proteomes" id="UP001498771"/>
    </source>
</evidence>
<evidence type="ECO:0000256" key="2">
    <source>
        <dbReference type="ARBA" id="ARBA00007373"/>
    </source>
</evidence>
<dbReference type="Proteomes" id="UP001498771">
    <property type="component" value="Unassembled WGS sequence"/>
</dbReference>
<accession>A0ABR1FB95</accession>
<comment type="similarity">
    <text evidence="2">Belongs to the non-repetitive/WGA-negative nucleoporin family.</text>
</comment>
<comment type="subcellular location">
    <subcellularLocation>
        <location evidence="1">Nucleus</location>
    </subcellularLocation>
</comment>
<dbReference type="InterPro" id="IPR007187">
    <property type="entry name" value="Nucleoporin_Nup133/Nup155_C"/>
</dbReference>
<dbReference type="InterPro" id="IPR042533">
    <property type="entry name" value="Nucleoporin_Nup155_C_1"/>
</dbReference>
<dbReference type="EMBL" id="JBBJBU010000001">
    <property type="protein sequence ID" value="KAK7207127.1"/>
    <property type="molecule type" value="Genomic_DNA"/>
</dbReference>
<dbReference type="Gene3D" id="1.25.40.450">
    <property type="entry name" value="Nucleoporin, helical domain, N-terminal subdomain"/>
    <property type="match status" value="1"/>
</dbReference>
<dbReference type="PANTHER" id="PTHR10350">
    <property type="entry name" value="NUCLEAR PORE COMPLEX PROTEIN NUP155"/>
    <property type="match status" value="1"/>
</dbReference>
<keyword evidence="3" id="KW-0813">Transport</keyword>